<proteinExistence type="inferred from homology"/>
<accession>A0ABY6CZ74</accession>
<dbReference type="InterPro" id="IPR013538">
    <property type="entry name" value="ASHA1/2-like_C"/>
</dbReference>
<evidence type="ECO:0000313" key="3">
    <source>
        <dbReference type="EMBL" id="UXX78675.1"/>
    </source>
</evidence>
<name>A0ABY6CZ74_9BACT</name>
<dbReference type="InterPro" id="IPR023393">
    <property type="entry name" value="START-like_dom_sf"/>
</dbReference>
<dbReference type="CDD" id="cd07814">
    <property type="entry name" value="SRPBCC_CalC_Aha1-like"/>
    <property type="match status" value="1"/>
</dbReference>
<dbReference type="EMBL" id="CP106735">
    <property type="protein sequence ID" value="UXX78675.1"/>
    <property type="molecule type" value="Genomic_DNA"/>
</dbReference>
<comment type="similarity">
    <text evidence="1">Belongs to the AHA1 family.</text>
</comment>
<organism evidence="3 4">
    <name type="scientific">Reichenbachiella carrageenanivorans</name>
    <dbReference type="NCBI Taxonomy" id="2979869"/>
    <lineage>
        <taxon>Bacteria</taxon>
        <taxon>Pseudomonadati</taxon>
        <taxon>Bacteroidota</taxon>
        <taxon>Cytophagia</taxon>
        <taxon>Cytophagales</taxon>
        <taxon>Reichenbachiellaceae</taxon>
        <taxon>Reichenbachiella</taxon>
    </lineage>
</organism>
<gene>
    <name evidence="3" type="ORF">N7E81_15040</name>
</gene>
<dbReference type="Proteomes" id="UP001062165">
    <property type="component" value="Chromosome"/>
</dbReference>
<feature type="domain" description="Activator of Hsp90 ATPase homologue 1/2-like C-terminal" evidence="2">
    <location>
        <begin position="14"/>
        <end position="135"/>
    </location>
</feature>
<evidence type="ECO:0000256" key="1">
    <source>
        <dbReference type="ARBA" id="ARBA00006817"/>
    </source>
</evidence>
<evidence type="ECO:0000313" key="4">
    <source>
        <dbReference type="Proteomes" id="UP001062165"/>
    </source>
</evidence>
<dbReference type="Pfam" id="PF08327">
    <property type="entry name" value="AHSA1"/>
    <property type="match status" value="1"/>
</dbReference>
<evidence type="ECO:0000259" key="2">
    <source>
        <dbReference type="Pfam" id="PF08327"/>
    </source>
</evidence>
<sequence length="143" mass="16676">MKTEIENEWVFEQKPNEVWEYLTKSELIALWLMPNNFKLILGHEFQFNTNPIPSLDLDGVFHCKIIEIIPLQRLVYSWKGVSGNGDFSLDTIVEWNLVEHNNGAKLILKHSGFKEINFAIFTGMTDGWQKNIQKMLNHLNTTK</sequence>
<dbReference type="RefSeq" id="WP_263050420.1">
    <property type="nucleotide sequence ID" value="NZ_CP106735.1"/>
</dbReference>
<reference evidence="3" key="1">
    <citation type="submission" date="2022-10" db="EMBL/GenBank/DDBJ databases">
        <title>Comparative genomics and taxonomic characterization of three novel marine species of genus Reichenbachiella exhibiting antioxidant and polysaccharide degradation activities.</title>
        <authorList>
            <person name="Muhammad N."/>
            <person name="Lee Y.-J."/>
            <person name="Ko J."/>
            <person name="Kim S.-G."/>
        </authorList>
    </citation>
    <scope>NUCLEOTIDE SEQUENCE</scope>
    <source>
        <strain evidence="3">Wsw4-B4</strain>
    </source>
</reference>
<dbReference type="Gene3D" id="3.30.530.20">
    <property type="match status" value="1"/>
</dbReference>
<dbReference type="SUPFAM" id="SSF55961">
    <property type="entry name" value="Bet v1-like"/>
    <property type="match status" value="1"/>
</dbReference>
<protein>
    <submittedName>
        <fullName evidence="3">SRPBCC domain-containing protein</fullName>
    </submittedName>
</protein>
<keyword evidence="4" id="KW-1185">Reference proteome</keyword>